<accession>A0A561EN27</accession>
<dbReference type="EMBL" id="VIVR01000001">
    <property type="protein sequence ID" value="TWE17028.1"/>
    <property type="molecule type" value="Genomic_DNA"/>
</dbReference>
<keyword evidence="2" id="KW-1185">Reference proteome</keyword>
<name>A0A561EN27_9ACTN</name>
<evidence type="ECO:0000313" key="2">
    <source>
        <dbReference type="Proteomes" id="UP000318416"/>
    </source>
</evidence>
<organism evidence="1 2">
    <name type="scientific">Kitasatospora atroaurantiaca</name>
    <dbReference type="NCBI Taxonomy" id="285545"/>
    <lineage>
        <taxon>Bacteria</taxon>
        <taxon>Bacillati</taxon>
        <taxon>Actinomycetota</taxon>
        <taxon>Actinomycetes</taxon>
        <taxon>Kitasatosporales</taxon>
        <taxon>Streptomycetaceae</taxon>
        <taxon>Kitasatospora</taxon>
    </lineage>
</organism>
<dbReference type="AlphaFoldDB" id="A0A561EN27"/>
<evidence type="ECO:0000313" key="1">
    <source>
        <dbReference type="EMBL" id="TWE17028.1"/>
    </source>
</evidence>
<protein>
    <submittedName>
        <fullName evidence="1">Uncharacterized protein</fullName>
    </submittedName>
</protein>
<gene>
    <name evidence="1" type="ORF">FB465_2030</name>
</gene>
<reference evidence="1 2" key="1">
    <citation type="submission" date="2019-06" db="EMBL/GenBank/DDBJ databases">
        <title>Sequencing the genomes of 1000 actinobacteria strains.</title>
        <authorList>
            <person name="Klenk H.-P."/>
        </authorList>
    </citation>
    <scope>NUCLEOTIDE SEQUENCE [LARGE SCALE GENOMIC DNA]</scope>
    <source>
        <strain evidence="1 2">DSM 41649</strain>
    </source>
</reference>
<sequence length="81" mass="8584">MSAPNSRLRLQLDADAQIRARSVDGMPLALILCGSGLDIELVLPQQAVSAVGPINRLAERAAALQAEARRRASEHGTGDPR</sequence>
<comment type="caution">
    <text evidence="1">The sequence shown here is derived from an EMBL/GenBank/DDBJ whole genome shotgun (WGS) entry which is preliminary data.</text>
</comment>
<dbReference type="Proteomes" id="UP000318416">
    <property type="component" value="Unassembled WGS sequence"/>
</dbReference>
<dbReference type="RefSeq" id="WP_145789545.1">
    <property type="nucleotide sequence ID" value="NZ_BAAABR010000089.1"/>
</dbReference>
<proteinExistence type="predicted"/>